<dbReference type="GeneID" id="54584431"/>
<comment type="similarity">
    <text evidence="1">Belongs to the short-chain dehydrogenases/reductases (SDR) family.</text>
</comment>
<evidence type="ECO:0000313" key="2">
    <source>
        <dbReference type="EMBL" id="KAF2246782.1"/>
    </source>
</evidence>
<dbReference type="RefSeq" id="XP_033681786.1">
    <property type="nucleotide sequence ID" value="XM_033831101.1"/>
</dbReference>
<dbReference type="Pfam" id="PF13561">
    <property type="entry name" value="adh_short_C2"/>
    <property type="match status" value="1"/>
</dbReference>
<keyword evidence="3" id="KW-1185">Reference proteome</keyword>
<dbReference type="AlphaFoldDB" id="A0A6A6IA35"/>
<dbReference type="SUPFAM" id="SSF51735">
    <property type="entry name" value="NAD(P)-binding Rossmann-fold domains"/>
    <property type="match status" value="1"/>
</dbReference>
<dbReference type="InterPro" id="IPR036291">
    <property type="entry name" value="NAD(P)-bd_dom_sf"/>
</dbReference>
<accession>A0A6A6IA35</accession>
<dbReference type="OrthoDB" id="7289984at2759"/>
<dbReference type="Proteomes" id="UP000800094">
    <property type="component" value="Unassembled WGS sequence"/>
</dbReference>
<dbReference type="GO" id="GO:0019748">
    <property type="term" value="P:secondary metabolic process"/>
    <property type="evidence" value="ECO:0007669"/>
    <property type="project" value="TreeGrafter"/>
</dbReference>
<dbReference type="GO" id="GO:0016491">
    <property type="term" value="F:oxidoreductase activity"/>
    <property type="evidence" value="ECO:0007669"/>
    <property type="project" value="TreeGrafter"/>
</dbReference>
<gene>
    <name evidence="2" type="ORF">BU26DRAFT_532486</name>
</gene>
<evidence type="ECO:0000313" key="3">
    <source>
        <dbReference type="Proteomes" id="UP000800094"/>
    </source>
</evidence>
<dbReference type="EMBL" id="ML987198">
    <property type="protein sequence ID" value="KAF2246782.1"/>
    <property type="molecule type" value="Genomic_DNA"/>
</dbReference>
<name>A0A6A6IA35_9PLEO</name>
<dbReference type="PRINTS" id="PR00081">
    <property type="entry name" value="GDHRDH"/>
</dbReference>
<evidence type="ECO:0000256" key="1">
    <source>
        <dbReference type="ARBA" id="ARBA00006484"/>
    </source>
</evidence>
<dbReference type="GO" id="GO:0005737">
    <property type="term" value="C:cytoplasm"/>
    <property type="evidence" value="ECO:0007669"/>
    <property type="project" value="TreeGrafter"/>
</dbReference>
<protein>
    <submittedName>
        <fullName evidence="2">NAD(P)-binding protein</fullName>
    </submittedName>
</protein>
<proteinExistence type="inferred from homology"/>
<reference evidence="2" key="1">
    <citation type="journal article" date="2020" name="Stud. Mycol.">
        <title>101 Dothideomycetes genomes: a test case for predicting lifestyles and emergence of pathogens.</title>
        <authorList>
            <person name="Haridas S."/>
            <person name="Albert R."/>
            <person name="Binder M."/>
            <person name="Bloem J."/>
            <person name="Labutti K."/>
            <person name="Salamov A."/>
            <person name="Andreopoulos B."/>
            <person name="Baker S."/>
            <person name="Barry K."/>
            <person name="Bills G."/>
            <person name="Bluhm B."/>
            <person name="Cannon C."/>
            <person name="Castanera R."/>
            <person name="Culley D."/>
            <person name="Daum C."/>
            <person name="Ezra D."/>
            <person name="Gonzalez J."/>
            <person name="Henrissat B."/>
            <person name="Kuo A."/>
            <person name="Liang C."/>
            <person name="Lipzen A."/>
            <person name="Lutzoni F."/>
            <person name="Magnuson J."/>
            <person name="Mondo S."/>
            <person name="Nolan M."/>
            <person name="Ohm R."/>
            <person name="Pangilinan J."/>
            <person name="Park H.-J."/>
            <person name="Ramirez L."/>
            <person name="Alfaro M."/>
            <person name="Sun H."/>
            <person name="Tritt A."/>
            <person name="Yoshinaga Y."/>
            <person name="Zwiers L.-H."/>
            <person name="Turgeon B."/>
            <person name="Goodwin S."/>
            <person name="Spatafora J."/>
            <person name="Crous P."/>
            <person name="Grigoriev I."/>
        </authorList>
    </citation>
    <scope>NUCLEOTIDE SEQUENCE</scope>
    <source>
        <strain evidence="2">CBS 122368</strain>
    </source>
</reference>
<dbReference type="PANTHER" id="PTHR43544:SF32">
    <property type="entry name" value="CHAIN DEHYDROGENASE, PUTATIVE (AFU_ORTHOLOGUE AFUA_5G01530)-RELATED"/>
    <property type="match status" value="1"/>
</dbReference>
<dbReference type="InterPro" id="IPR051468">
    <property type="entry name" value="Fungal_SecMetab_SDRs"/>
</dbReference>
<dbReference type="PANTHER" id="PTHR43544">
    <property type="entry name" value="SHORT-CHAIN DEHYDROGENASE/REDUCTASE"/>
    <property type="match status" value="1"/>
</dbReference>
<dbReference type="Gene3D" id="3.40.50.720">
    <property type="entry name" value="NAD(P)-binding Rossmann-like Domain"/>
    <property type="match status" value="1"/>
</dbReference>
<organism evidence="2 3">
    <name type="scientific">Trematosphaeria pertusa</name>
    <dbReference type="NCBI Taxonomy" id="390896"/>
    <lineage>
        <taxon>Eukaryota</taxon>
        <taxon>Fungi</taxon>
        <taxon>Dikarya</taxon>
        <taxon>Ascomycota</taxon>
        <taxon>Pezizomycotina</taxon>
        <taxon>Dothideomycetes</taxon>
        <taxon>Pleosporomycetidae</taxon>
        <taxon>Pleosporales</taxon>
        <taxon>Massarineae</taxon>
        <taxon>Trematosphaeriaceae</taxon>
        <taxon>Trematosphaeria</taxon>
    </lineage>
</organism>
<sequence length="213" mass="22460">MASTTVLITGANSGAGLAATKELARASPTLHIIMACRSLKPKQQKAAAHIEQIFGRLDVLVNNAASGSGDPDVKTRFSLCLETNVTGPAMVAAALRPLLLKSANRYSLYISSGQRTLVRNATQRPPTHSLHLQNLDAYMVSKAALNMLAGLKVFVVSPGFVRSNLRGTSEEARSGWGQAGDPEAAGELILSVVQGKRDGDVGSLVHADGVYPW</sequence>
<dbReference type="InterPro" id="IPR002347">
    <property type="entry name" value="SDR_fam"/>
</dbReference>